<dbReference type="EMBL" id="JANBTW010000070">
    <property type="protein sequence ID" value="KAJ2673265.1"/>
    <property type="molecule type" value="Genomic_DNA"/>
</dbReference>
<name>A0A9W8KVA2_9FUNG</name>
<keyword evidence="4 5" id="KW-0408">Iron</keyword>
<dbReference type="OrthoDB" id="3934656at2759"/>
<dbReference type="SUPFAM" id="SSF48264">
    <property type="entry name" value="Cytochrome P450"/>
    <property type="match status" value="1"/>
</dbReference>
<dbReference type="GO" id="GO:0005506">
    <property type="term" value="F:iron ion binding"/>
    <property type="evidence" value="ECO:0007669"/>
    <property type="project" value="InterPro"/>
</dbReference>
<keyword evidence="6" id="KW-0503">Monooxygenase</keyword>
<dbReference type="PRINTS" id="PR00463">
    <property type="entry name" value="EP450I"/>
</dbReference>
<feature type="binding site" description="axial binding residue" evidence="5">
    <location>
        <position position="393"/>
    </location>
    <ligand>
        <name>heme</name>
        <dbReference type="ChEBI" id="CHEBI:30413"/>
    </ligand>
    <ligandPart>
        <name>Fe</name>
        <dbReference type="ChEBI" id="CHEBI:18248"/>
    </ligandPart>
</feature>
<dbReference type="InterPro" id="IPR017972">
    <property type="entry name" value="Cyt_P450_CS"/>
</dbReference>
<keyword evidence="5 6" id="KW-0349">Heme</keyword>
<sequence length="469" mass="52670">MFAFGLDAVRGRLCDVLKTNSDYYGDIYAVGPKAVSISHPEDCKAVLGSHHFVKGDMYQAFALLGDMILTTKSAELAKTRRKQLSLVFSNNHIRQMEPMILDCGIKSIKRKWDSLLASSSSDEATVNYMNDFFLAIFDILGVHGFSQRFNALQDGNTDIIHWIESYNKLSMYCIMLGSLMYVFPFTLFTGKLIKELKGFTAFANSVINERKVMLKSGKAEKPNDFLQAYIDTEDPDSAIKMTPDQITAEVVLLFIGGTDNTTWTMVWTLHYIMLYPEVHRKVVNEVRSKFPRDHTITYAEGKANLAYLEGCIYESMRIQPVSGFFLPRTVPKGGATFQGHFIPGGALIGPSVVGSHHHRESWANPHEFKPERFISNEAAKQNVFSFGGGVRVCPGKQLAHYEMVTILANIFKDYDIDIPHDALFRPEIVDKFGSPIAMPPLHNSTIGAKYPERDCRIVVKHAPADAWKS</sequence>
<protein>
    <recommendedName>
        <fullName evidence="9">Cytochrome P450</fullName>
    </recommendedName>
</protein>
<keyword evidence="3 6" id="KW-0560">Oxidoreductase</keyword>
<accession>A0A9W8KVA2</accession>
<comment type="caution">
    <text evidence="7">The sequence shown here is derived from an EMBL/GenBank/DDBJ whole genome shotgun (WGS) entry which is preliminary data.</text>
</comment>
<dbReference type="AlphaFoldDB" id="A0A9W8KVA2"/>
<gene>
    <name evidence="7" type="ORF">GGI25_004784</name>
</gene>
<dbReference type="GO" id="GO:0016705">
    <property type="term" value="F:oxidoreductase activity, acting on paired donors, with incorporation or reduction of molecular oxygen"/>
    <property type="evidence" value="ECO:0007669"/>
    <property type="project" value="InterPro"/>
</dbReference>
<evidence type="ECO:0000256" key="6">
    <source>
        <dbReference type="RuleBase" id="RU000461"/>
    </source>
</evidence>
<evidence type="ECO:0008006" key="9">
    <source>
        <dbReference type="Google" id="ProtNLM"/>
    </source>
</evidence>
<reference evidence="7" key="1">
    <citation type="submission" date="2022-07" db="EMBL/GenBank/DDBJ databases">
        <title>Phylogenomic reconstructions and comparative analyses of Kickxellomycotina fungi.</title>
        <authorList>
            <person name="Reynolds N.K."/>
            <person name="Stajich J.E."/>
            <person name="Barry K."/>
            <person name="Grigoriev I.V."/>
            <person name="Crous P."/>
            <person name="Smith M.E."/>
        </authorList>
    </citation>
    <scope>NUCLEOTIDE SEQUENCE</scope>
    <source>
        <strain evidence="7">NRRL 3115</strain>
    </source>
</reference>
<evidence type="ECO:0000256" key="2">
    <source>
        <dbReference type="ARBA" id="ARBA00022723"/>
    </source>
</evidence>
<dbReference type="InterPro" id="IPR036396">
    <property type="entry name" value="Cyt_P450_sf"/>
</dbReference>
<dbReference type="PROSITE" id="PS00086">
    <property type="entry name" value="CYTOCHROME_P450"/>
    <property type="match status" value="1"/>
</dbReference>
<dbReference type="InterPro" id="IPR001128">
    <property type="entry name" value="Cyt_P450"/>
</dbReference>
<comment type="cofactor">
    <cofactor evidence="1 5">
        <name>heme</name>
        <dbReference type="ChEBI" id="CHEBI:30413"/>
    </cofactor>
</comment>
<dbReference type="InterPro" id="IPR050121">
    <property type="entry name" value="Cytochrome_P450_monoxygenase"/>
</dbReference>
<dbReference type="InterPro" id="IPR002401">
    <property type="entry name" value="Cyt_P450_E_grp-I"/>
</dbReference>
<dbReference type="PANTHER" id="PTHR24305">
    <property type="entry name" value="CYTOCHROME P450"/>
    <property type="match status" value="1"/>
</dbReference>
<evidence type="ECO:0000256" key="5">
    <source>
        <dbReference type="PIRSR" id="PIRSR602401-1"/>
    </source>
</evidence>
<evidence type="ECO:0000313" key="7">
    <source>
        <dbReference type="EMBL" id="KAJ2673265.1"/>
    </source>
</evidence>
<dbReference type="Pfam" id="PF00067">
    <property type="entry name" value="p450"/>
    <property type="match status" value="1"/>
</dbReference>
<dbReference type="PANTHER" id="PTHR24305:SF235">
    <property type="entry name" value="CYTOCHROME P450 MONOOXYGENASE APDB-RELATED"/>
    <property type="match status" value="1"/>
</dbReference>
<proteinExistence type="inferred from homology"/>
<dbReference type="GO" id="GO:0004497">
    <property type="term" value="F:monooxygenase activity"/>
    <property type="evidence" value="ECO:0007669"/>
    <property type="project" value="UniProtKB-KW"/>
</dbReference>
<dbReference type="Proteomes" id="UP001151518">
    <property type="component" value="Unassembled WGS sequence"/>
</dbReference>
<keyword evidence="2 5" id="KW-0479">Metal-binding</keyword>
<dbReference type="Gene3D" id="1.10.630.10">
    <property type="entry name" value="Cytochrome P450"/>
    <property type="match status" value="1"/>
</dbReference>
<comment type="similarity">
    <text evidence="6">Belongs to the cytochrome P450 family.</text>
</comment>
<evidence type="ECO:0000256" key="1">
    <source>
        <dbReference type="ARBA" id="ARBA00001971"/>
    </source>
</evidence>
<evidence type="ECO:0000256" key="4">
    <source>
        <dbReference type="ARBA" id="ARBA00023004"/>
    </source>
</evidence>
<evidence type="ECO:0000313" key="8">
    <source>
        <dbReference type="Proteomes" id="UP001151518"/>
    </source>
</evidence>
<dbReference type="PRINTS" id="PR00385">
    <property type="entry name" value="P450"/>
</dbReference>
<dbReference type="GO" id="GO:0044550">
    <property type="term" value="P:secondary metabolite biosynthetic process"/>
    <property type="evidence" value="ECO:0007669"/>
    <property type="project" value="UniProtKB-ARBA"/>
</dbReference>
<evidence type="ECO:0000256" key="3">
    <source>
        <dbReference type="ARBA" id="ARBA00023002"/>
    </source>
</evidence>
<organism evidence="7 8">
    <name type="scientific">Coemansia spiralis</name>
    <dbReference type="NCBI Taxonomy" id="417178"/>
    <lineage>
        <taxon>Eukaryota</taxon>
        <taxon>Fungi</taxon>
        <taxon>Fungi incertae sedis</taxon>
        <taxon>Zoopagomycota</taxon>
        <taxon>Kickxellomycotina</taxon>
        <taxon>Kickxellomycetes</taxon>
        <taxon>Kickxellales</taxon>
        <taxon>Kickxellaceae</taxon>
        <taxon>Coemansia</taxon>
    </lineage>
</organism>
<dbReference type="GO" id="GO:0020037">
    <property type="term" value="F:heme binding"/>
    <property type="evidence" value="ECO:0007669"/>
    <property type="project" value="InterPro"/>
</dbReference>